<name>A0A2M8KDY9_9BACT</name>
<evidence type="ECO:0000313" key="2">
    <source>
        <dbReference type="Proteomes" id="UP000231450"/>
    </source>
</evidence>
<evidence type="ECO:0000313" key="1">
    <source>
        <dbReference type="EMBL" id="PJE58129.1"/>
    </source>
</evidence>
<accession>A0A2M8KDY9</accession>
<dbReference type="Proteomes" id="UP000231450">
    <property type="component" value="Unassembled WGS sequence"/>
</dbReference>
<protein>
    <submittedName>
        <fullName evidence="1">Uncharacterized protein</fullName>
    </submittedName>
</protein>
<reference evidence="2" key="1">
    <citation type="submission" date="2017-09" db="EMBL/GenBank/DDBJ databases">
        <title>Depth-based differentiation of microbial function through sediment-hosted aquifers and enrichment of novel symbionts in the deep terrestrial subsurface.</title>
        <authorList>
            <person name="Probst A.J."/>
            <person name="Ladd B."/>
            <person name="Jarett J.K."/>
            <person name="Geller-Mcgrath D.E."/>
            <person name="Sieber C.M.K."/>
            <person name="Emerson J.B."/>
            <person name="Anantharaman K."/>
            <person name="Thomas B.C."/>
            <person name="Malmstrom R."/>
            <person name="Stieglmeier M."/>
            <person name="Klingl A."/>
            <person name="Woyke T."/>
            <person name="Ryan C.M."/>
            <person name="Banfield J.F."/>
        </authorList>
    </citation>
    <scope>NUCLEOTIDE SEQUENCE [LARGE SCALE GENOMIC DNA]</scope>
</reference>
<comment type="caution">
    <text evidence="1">The sequence shown here is derived from an EMBL/GenBank/DDBJ whole genome shotgun (WGS) entry which is preliminary data.</text>
</comment>
<organism evidence="1 2">
    <name type="scientific">Candidatus Portnoybacteria bacterium CG10_big_fil_rev_8_21_14_0_10_36_7</name>
    <dbReference type="NCBI Taxonomy" id="1974812"/>
    <lineage>
        <taxon>Bacteria</taxon>
        <taxon>Candidatus Portnoyibacteriota</taxon>
    </lineage>
</organism>
<dbReference type="EMBL" id="PFDW01000051">
    <property type="protein sequence ID" value="PJE58129.1"/>
    <property type="molecule type" value="Genomic_DNA"/>
</dbReference>
<dbReference type="AlphaFoldDB" id="A0A2M8KDY9"/>
<gene>
    <name evidence="1" type="ORF">COU81_02395</name>
</gene>
<sequence>MAISLRNNHPDLFSEHLRTTKLTSIFNSMDALRQKFGKHTLFLGSSHLVHKFSQHLGQRGDEALRKLELLPGETKRRRLAIPIMVAENI</sequence>
<proteinExistence type="predicted"/>